<dbReference type="InterPro" id="IPR019614">
    <property type="entry name" value="SAM-dep_methyl-trfase"/>
</dbReference>
<keyword evidence="3" id="KW-0698">rRNA processing</keyword>
<sequence>MISFPNIPTQKIAIKLKPSAEVLVKKGHPWVFENSIAKQNKEGNTGDLAVIFDNRKNQFLAVGFYDPNSPIRIKILQANKPATINAEWFATKVQEAYNKRIPLLQTDTNSYRLIYGENDNLPSLVADVYDSVLVVKLYASYWFYYLKDILPALIETSNASTTVLRLSRNVQKEGNTFGFTDGQLLDGELDNEVVIFKEHGVKFSANVIHGHKTGYFLDHRANRKKVGELSKNKTVLDVFSYAGGFSVHALVGGAKEVTSLDISAPALEIAKSNAKLNTYSGTHHIIVGDAFEELNHLAKAKQKFDIVVIDPPSFAKSAAEIGRAITSYKKLTQLGLQLVNKKGILVLASCSSRVTAEIFFDLVEEMLLRNNAAYSILEQTLHDIDHPIGFKEGAYLKCVYIKIE</sequence>
<comment type="similarity">
    <text evidence="8">Belongs to the methyltransferase superfamily. RlmI family.</text>
</comment>
<keyword evidence="5 10" id="KW-0808">Transferase</keyword>
<dbReference type="Pfam" id="PF10672">
    <property type="entry name" value="Methyltrans_SAM"/>
    <property type="match status" value="1"/>
</dbReference>
<accession>A0A2T6C1C5</accession>
<dbReference type="InterPro" id="IPR002478">
    <property type="entry name" value="PUA"/>
</dbReference>
<evidence type="ECO:0000256" key="7">
    <source>
        <dbReference type="ARBA" id="ARBA00022884"/>
    </source>
</evidence>
<evidence type="ECO:0000256" key="6">
    <source>
        <dbReference type="ARBA" id="ARBA00022691"/>
    </source>
</evidence>
<keyword evidence="6" id="KW-0949">S-adenosyl-L-methionine</keyword>
<comment type="caution">
    <text evidence="10">The sequence shown here is derived from an EMBL/GenBank/DDBJ whole genome shotgun (WGS) entry which is preliminary data.</text>
</comment>
<evidence type="ECO:0000259" key="9">
    <source>
        <dbReference type="SMART" id="SM00359"/>
    </source>
</evidence>
<keyword evidence="11" id="KW-1185">Reference proteome</keyword>
<feature type="domain" description="PUA" evidence="9">
    <location>
        <begin position="12"/>
        <end position="98"/>
    </location>
</feature>
<evidence type="ECO:0000313" key="10">
    <source>
        <dbReference type="EMBL" id="PTX62116.1"/>
    </source>
</evidence>
<dbReference type="GO" id="GO:0032259">
    <property type="term" value="P:methylation"/>
    <property type="evidence" value="ECO:0007669"/>
    <property type="project" value="UniProtKB-KW"/>
</dbReference>
<dbReference type="GO" id="GO:0006364">
    <property type="term" value="P:rRNA processing"/>
    <property type="evidence" value="ECO:0007669"/>
    <property type="project" value="UniProtKB-KW"/>
</dbReference>
<dbReference type="SUPFAM" id="SSF88697">
    <property type="entry name" value="PUA domain-like"/>
    <property type="match status" value="1"/>
</dbReference>
<keyword evidence="2" id="KW-0963">Cytoplasm</keyword>
<organism evidence="10 11">
    <name type="scientific">Kordia periserrulae</name>
    <dbReference type="NCBI Taxonomy" id="701523"/>
    <lineage>
        <taxon>Bacteria</taxon>
        <taxon>Pseudomonadati</taxon>
        <taxon>Bacteroidota</taxon>
        <taxon>Flavobacteriia</taxon>
        <taxon>Flavobacteriales</taxon>
        <taxon>Flavobacteriaceae</taxon>
        <taxon>Kordia</taxon>
    </lineage>
</organism>
<dbReference type="InterPro" id="IPR015947">
    <property type="entry name" value="PUA-like_sf"/>
</dbReference>
<evidence type="ECO:0000256" key="2">
    <source>
        <dbReference type="ARBA" id="ARBA00022490"/>
    </source>
</evidence>
<dbReference type="GO" id="GO:0003723">
    <property type="term" value="F:RNA binding"/>
    <property type="evidence" value="ECO:0007669"/>
    <property type="project" value="UniProtKB-KW"/>
</dbReference>
<dbReference type="OrthoDB" id="9805492at2"/>
<dbReference type="GO" id="GO:0008168">
    <property type="term" value="F:methyltransferase activity"/>
    <property type="evidence" value="ECO:0007669"/>
    <property type="project" value="UniProtKB-KW"/>
</dbReference>
<evidence type="ECO:0000256" key="1">
    <source>
        <dbReference type="ARBA" id="ARBA00004496"/>
    </source>
</evidence>
<dbReference type="PANTHER" id="PTHR42873:SF1">
    <property type="entry name" value="S-ADENOSYLMETHIONINE-DEPENDENT METHYLTRANSFERASE DOMAIN-CONTAINING PROTEIN"/>
    <property type="match status" value="1"/>
</dbReference>
<keyword evidence="7" id="KW-0694">RNA-binding</keyword>
<name>A0A2T6C1C5_9FLAO</name>
<dbReference type="InterPro" id="IPR029063">
    <property type="entry name" value="SAM-dependent_MTases_sf"/>
</dbReference>
<dbReference type="SUPFAM" id="SSF53335">
    <property type="entry name" value="S-adenosyl-L-methionine-dependent methyltransferases"/>
    <property type="match status" value="1"/>
</dbReference>
<dbReference type="Gene3D" id="3.30.750.80">
    <property type="entry name" value="RNA methyltransferase domain (HRMD) like"/>
    <property type="match status" value="1"/>
</dbReference>
<dbReference type="Gene3D" id="3.40.50.150">
    <property type="entry name" value="Vaccinia Virus protein VP39"/>
    <property type="match status" value="1"/>
</dbReference>
<dbReference type="PANTHER" id="PTHR42873">
    <property type="entry name" value="RIBOSOMAL RNA LARGE SUBUNIT METHYLTRANSFERASE"/>
    <property type="match status" value="1"/>
</dbReference>
<dbReference type="Pfam" id="PF17785">
    <property type="entry name" value="PUA_3"/>
    <property type="match status" value="1"/>
</dbReference>
<dbReference type="CDD" id="cd21153">
    <property type="entry name" value="PUA_RlmI"/>
    <property type="match status" value="1"/>
</dbReference>
<comment type="subcellular location">
    <subcellularLocation>
        <location evidence="1">Cytoplasm</location>
    </subcellularLocation>
</comment>
<dbReference type="CDD" id="cd11572">
    <property type="entry name" value="RlmI_M_like"/>
    <property type="match status" value="1"/>
</dbReference>
<evidence type="ECO:0000256" key="5">
    <source>
        <dbReference type="ARBA" id="ARBA00022679"/>
    </source>
</evidence>
<evidence type="ECO:0000256" key="4">
    <source>
        <dbReference type="ARBA" id="ARBA00022603"/>
    </source>
</evidence>
<reference evidence="10 11" key="1">
    <citation type="submission" date="2018-04" db="EMBL/GenBank/DDBJ databases">
        <title>Genomic Encyclopedia of Archaeal and Bacterial Type Strains, Phase II (KMG-II): from individual species to whole genera.</title>
        <authorList>
            <person name="Goeker M."/>
        </authorList>
    </citation>
    <scope>NUCLEOTIDE SEQUENCE [LARGE SCALE GENOMIC DNA]</scope>
    <source>
        <strain evidence="10 11">DSM 25731</strain>
    </source>
</reference>
<dbReference type="CDD" id="cd02440">
    <property type="entry name" value="AdoMet_MTases"/>
    <property type="match status" value="1"/>
</dbReference>
<dbReference type="EMBL" id="QBKT01000003">
    <property type="protein sequence ID" value="PTX62116.1"/>
    <property type="molecule type" value="Genomic_DNA"/>
</dbReference>
<evidence type="ECO:0000256" key="3">
    <source>
        <dbReference type="ARBA" id="ARBA00022552"/>
    </source>
</evidence>
<dbReference type="GO" id="GO:0005737">
    <property type="term" value="C:cytoplasm"/>
    <property type="evidence" value="ECO:0007669"/>
    <property type="project" value="UniProtKB-SubCell"/>
</dbReference>
<dbReference type="InterPro" id="IPR041532">
    <property type="entry name" value="RlmI-like_PUA"/>
</dbReference>
<dbReference type="Proteomes" id="UP000244090">
    <property type="component" value="Unassembled WGS sequence"/>
</dbReference>
<gene>
    <name evidence="10" type="ORF">C8N46_103214</name>
</gene>
<protein>
    <submittedName>
        <fullName evidence="10">23S rRNA (Cytosine1962-C5)-methyltransferase</fullName>
    </submittedName>
</protein>
<evidence type="ECO:0000256" key="8">
    <source>
        <dbReference type="ARBA" id="ARBA00038091"/>
    </source>
</evidence>
<evidence type="ECO:0000313" key="11">
    <source>
        <dbReference type="Proteomes" id="UP000244090"/>
    </source>
</evidence>
<dbReference type="AlphaFoldDB" id="A0A2T6C1C5"/>
<dbReference type="SMART" id="SM00359">
    <property type="entry name" value="PUA"/>
    <property type="match status" value="1"/>
</dbReference>
<dbReference type="Gene3D" id="2.30.130.10">
    <property type="entry name" value="PUA domain"/>
    <property type="match status" value="1"/>
</dbReference>
<dbReference type="InterPro" id="IPR036974">
    <property type="entry name" value="PUA_sf"/>
</dbReference>
<keyword evidence="4 10" id="KW-0489">Methyltransferase</keyword>
<proteinExistence type="inferred from homology"/>
<dbReference type="RefSeq" id="WP_108114333.1">
    <property type="nucleotide sequence ID" value="NZ_QBKT01000003.1"/>
</dbReference>